<accession>A0ABP7VJN8</accession>
<dbReference type="InterPro" id="IPR028976">
    <property type="entry name" value="CheC-like_sf"/>
</dbReference>
<evidence type="ECO:0000256" key="1">
    <source>
        <dbReference type="ARBA" id="ARBA00022500"/>
    </source>
</evidence>
<dbReference type="InterPro" id="IPR038756">
    <property type="entry name" value="CheX-like"/>
</dbReference>
<name>A0ABP7VJN8_9BACI</name>
<evidence type="ECO:0000259" key="2">
    <source>
        <dbReference type="Pfam" id="PF13690"/>
    </source>
</evidence>
<dbReference type="Pfam" id="PF13690">
    <property type="entry name" value="CheX"/>
    <property type="match status" value="1"/>
</dbReference>
<reference evidence="4" key="1">
    <citation type="journal article" date="2019" name="Int. J. Syst. Evol. Microbiol.">
        <title>The Global Catalogue of Microorganisms (GCM) 10K type strain sequencing project: providing services to taxonomists for standard genome sequencing and annotation.</title>
        <authorList>
            <consortium name="The Broad Institute Genomics Platform"/>
            <consortium name="The Broad Institute Genome Sequencing Center for Infectious Disease"/>
            <person name="Wu L."/>
            <person name="Ma J."/>
        </authorList>
    </citation>
    <scope>NUCLEOTIDE SEQUENCE [LARGE SCALE GENOMIC DNA]</scope>
    <source>
        <strain evidence="4">JCM 17250</strain>
    </source>
</reference>
<dbReference type="EMBL" id="BAABDL010000067">
    <property type="protein sequence ID" value="GAA4067755.1"/>
    <property type="molecule type" value="Genomic_DNA"/>
</dbReference>
<dbReference type="RefSeq" id="WP_344911377.1">
    <property type="nucleotide sequence ID" value="NZ_BAABDL010000067.1"/>
</dbReference>
<dbReference type="PANTHER" id="PTHR39452">
    <property type="entry name" value="CHEY-P PHOSPHATASE CHEX"/>
    <property type="match status" value="1"/>
</dbReference>
<sequence length="154" mass="16706">MTTELKNINELVKEVYNGTIYAVKNIIPFDPSVGSPQLINPPLSVNFGVMIGFTGGLKGELVLKSDQDFISKIGESMFGMPVSGDMLESFAGELGNMIAGSLSTYLAEKDIRTDITHPTVLQGDAQLSGFKRALLVEVKYQDDNVLSVHLLLNL</sequence>
<comment type="caution">
    <text evidence="3">The sequence shown here is derived from an EMBL/GenBank/DDBJ whole genome shotgun (WGS) entry which is preliminary data.</text>
</comment>
<keyword evidence="1" id="KW-0145">Chemotaxis</keyword>
<feature type="domain" description="Chemotaxis phosphatase CheX-like" evidence="2">
    <location>
        <begin position="48"/>
        <end position="125"/>
    </location>
</feature>
<dbReference type="CDD" id="cd17906">
    <property type="entry name" value="CheX"/>
    <property type="match status" value="1"/>
</dbReference>
<organism evidence="3 4">
    <name type="scientific">Amphibacillus indicireducens</name>
    <dbReference type="NCBI Taxonomy" id="1076330"/>
    <lineage>
        <taxon>Bacteria</taxon>
        <taxon>Bacillati</taxon>
        <taxon>Bacillota</taxon>
        <taxon>Bacilli</taxon>
        <taxon>Bacillales</taxon>
        <taxon>Bacillaceae</taxon>
        <taxon>Amphibacillus</taxon>
    </lineage>
</organism>
<evidence type="ECO:0000313" key="3">
    <source>
        <dbReference type="EMBL" id="GAA4067755.1"/>
    </source>
</evidence>
<dbReference type="Proteomes" id="UP001501734">
    <property type="component" value="Unassembled WGS sequence"/>
</dbReference>
<dbReference type="InterPro" id="IPR028051">
    <property type="entry name" value="CheX-like_dom"/>
</dbReference>
<keyword evidence="4" id="KW-1185">Reference proteome</keyword>
<dbReference type="Gene3D" id="3.40.1550.10">
    <property type="entry name" value="CheC-like"/>
    <property type="match status" value="1"/>
</dbReference>
<dbReference type="SUPFAM" id="SSF103039">
    <property type="entry name" value="CheC-like"/>
    <property type="match status" value="1"/>
</dbReference>
<gene>
    <name evidence="3" type="ORF">GCM10022410_12270</name>
</gene>
<proteinExistence type="predicted"/>
<dbReference type="PANTHER" id="PTHR39452:SF1">
    <property type="entry name" value="CHEY-P PHOSPHATASE CHEX"/>
    <property type="match status" value="1"/>
</dbReference>
<protein>
    <submittedName>
        <fullName evidence="3">Chemotaxis protein CheX</fullName>
    </submittedName>
</protein>
<evidence type="ECO:0000313" key="4">
    <source>
        <dbReference type="Proteomes" id="UP001501734"/>
    </source>
</evidence>